<evidence type="ECO:0000256" key="5">
    <source>
        <dbReference type="SAM" id="MobiDB-lite"/>
    </source>
</evidence>
<name>S4RDF5_PETMA</name>
<dbReference type="Gene3D" id="3.30.40.10">
    <property type="entry name" value="Zinc/RING finger domain, C3HC4 (zinc finger)"/>
    <property type="match status" value="1"/>
</dbReference>
<dbReference type="PROSITE" id="PS50966">
    <property type="entry name" value="ZF_SWIM"/>
    <property type="match status" value="1"/>
</dbReference>
<dbReference type="FunFam" id="3.30.40.10:FF:000223">
    <property type="entry name" value="Mitogen-activated protein kinase kinase kinase 1 (Predicted)"/>
    <property type="match status" value="1"/>
</dbReference>
<feature type="compositionally biased region" description="Low complexity" evidence="5">
    <location>
        <begin position="360"/>
        <end position="372"/>
    </location>
</feature>
<feature type="region of interest" description="Disordered" evidence="5">
    <location>
        <begin position="1"/>
        <end position="28"/>
    </location>
</feature>
<dbReference type="Ensembl" id="ENSPMAT00000003252.1">
    <property type="protein sequence ID" value="ENSPMAP00000003237.1"/>
    <property type="gene ID" value="ENSPMAG00000002970.1"/>
</dbReference>
<dbReference type="STRING" id="7757.ENSPMAP00000003237"/>
<evidence type="ECO:0000259" key="6">
    <source>
        <dbReference type="PROSITE" id="PS50089"/>
    </source>
</evidence>
<reference evidence="8" key="2">
    <citation type="submission" date="2025-09" db="UniProtKB">
        <authorList>
            <consortium name="Ensembl"/>
        </authorList>
    </citation>
    <scope>IDENTIFICATION</scope>
</reference>
<dbReference type="CDD" id="cd16494">
    <property type="entry name" value="RING-CH-C4HC3_ZSWM2"/>
    <property type="match status" value="1"/>
</dbReference>
<dbReference type="InterPro" id="IPR039903">
    <property type="entry name" value="Zswim2"/>
</dbReference>
<evidence type="ECO:0000256" key="1">
    <source>
        <dbReference type="ARBA" id="ARBA00022723"/>
    </source>
</evidence>
<dbReference type="PANTHER" id="PTHR21540">
    <property type="entry name" value="RING FINGER AND SWIM DOMAIN-CONTAINING PROTEIN 2"/>
    <property type="match status" value="1"/>
</dbReference>
<proteinExistence type="predicted"/>
<feature type="compositionally biased region" description="Polar residues" evidence="5">
    <location>
        <begin position="80"/>
        <end position="89"/>
    </location>
</feature>
<dbReference type="HOGENOM" id="CLU_540325_0_0_1"/>
<protein>
    <recommendedName>
        <fullName evidence="9">Mitogen-activated protein kinase kinase kinase 1</fullName>
    </recommendedName>
</protein>
<keyword evidence="3" id="KW-0862">Zinc</keyword>
<dbReference type="PANTHER" id="PTHR21540:SF3">
    <property type="entry name" value="E3 UBIQUITIN-PROTEIN LIGASE ZSWIM2"/>
    <property type="match status" value="1"/>
</dbReference>
<feature type="region of interest" description="Disordered" evidence="5">
    <location>
        <begin position="78"/>
        <end position="153"/>
    </location>
</feature>
<dbReference type="GO" id="GO:0008270">
    <property type="term" value="F:zinc ion binding"/>
    <property type="evidence" value="ECO:0007669"/>
    <property type="project" value="UniProtKB-KW"/>
</dbReference>
<dbReference type="AlphaFoldDB" id="S4RDF5"/>
<evidence type="ECO:0000256" key="2">
    <source>
        <dbReference type="ARBA" id="ARBA00022771"/>
    </source>
</evidence>
<dbReference type="PROSITE" id="PS50089">
    <property type="entry name" value="ZF_RING_2"/>
    <property type="match status" value="1"/>
</dbReference>
<organism evidence="8">
    <name type="scientific">Petromyzon marinus</name>
    <name type="common">Sea lamprey</name>
    <dbReference type="NCBI Taxonomy" id="7757"/>
    <lineage>
        <taxon>Eukaryota</taxon>
        <taxon>Metazoa</taxon>
        <taxon>Chordata</taxon>
        <taxon>Craniata</taxon>
        <taxon>Vertebrata</taxon>
        <taxon>Cyclostomata</taxon>
        <taxon>Hyperoartia</taxon>
        <taxon>Petromyzontiformes</taxon>
        <taxon>Petromyzontidae</taxon>
        <taxon>Petromyzon</taxon>
    </lineage>
</organism>
<evidence type="ECO:0008006" key="9">
    <source>
        <dbReference type="Google" id="ProtNLM"/>
    </source>
</evidence>
<reference evidence="8" key="1">
    <citation type="submission" date="2025-08" db="UniProtKB">
        <authorList>
            <consortium name="Ensembl"/>
        </authorList>
    </citation>
    <scope>IDENTIFICATION</scope>
</reference>
<keyword evidence="1" id="KW-0479">Metal-binding</keyword>
<feature type="region of interest" description="Disordered" evidence="5">
    <location>
        <begin position="360"/>
        <end position="388"/>
    </location>
</feature>
<feature type="compositionally biased region" description="Basic and acidic residues" evidence="5">
    <location>
        <begin position="11"/>
        <end position="28"/>
    </location>
</feature>
<dbReference type="InterPro" id="IPR007527">
    <property type="entry name" value="Znf_SWIM"/>
</dbReference>
<feature type="domain" description="RING-type" evidence="6">
    <location>
        <begin position="291"/>
        <end position="340"/>
    </location>
</feature>
<dbReference type="InterPro" id="IPR001841">
    <property type="entry name" value="Znf_RING"/>
</dbReference>
<evidence type="ECO:0000313" key="8">
    <source>
        <dbReference type="Ensembl" id="ENSPMAP00000003237.1"/>
    </source>
</evidence>
<dbReference type="GO" id="GO:0061630">
    <property type="term" value="F:ubiquitin protein ligase activity"/>
    <property type="evidence" value="ECO:0007669"/>
    <property type="project" value="InterPro"/>
</dbReference>
<dbReference type="InterPro" id="IPR013083">
    <property type="entry name" value="Znf_RING/FYVE/PHD"/>
</dbReference>
<dbReference type="Pfam" id="PF21040">
    <property type="entry name" value="CEP104-like_TOG"/>
    <property type="match status" value="1"/>
</dbReference>
<dbReference type="SUPFAM" id="SSF57850">
    <property type="entry name" value="RING/U-box"/>
    <property type="match status" value="1"/>
</dbReference>
<feature type="compositionally biased region" description="Gly residues" evidence="5">
    <location>
        <begin position="1"/>
        <end position="10"/>
    </location>
</feature>
<feature type="domain" description="SWIM-type" evidence="7">
    <location>
        <begin position="186"/>
        <end position="214"/>
    </location>
</feature>
<evidence type="ECO:0000259" key="7">
    <source>
        <dbReference type="PROSITE" id="PS50966"/>
    </source>
</evidence>
<sequence>GGEGPRAGGEGGRDTPRALPKMEDRPEERLIREKLKATCMPAWKHEWLERQNRKGPMRKNNIRSVPLWKWEEPTAFTYAGSPTQGTHSFTRLPAPRTSPPHGESGGGGGPDGRSPGRRAAAPSCPPPQGGRVTPPRRAPSPDGCSPYSPEETQRRVSKVMRARLYLLQQIGPNSFLIGGDSPDNKFRVFIGPQTCSCGRGTFCIHVMFVMLRVFQNEPSDPMLWRKTLKNFEVESLFQKYHTKRSSRIKAPSRSTITKFVSRLSNSHLPAAQSTASSHPEQSGKDEEEQVCPICLLGMLDEESLTVCEDGCRNKLHHHCMSIWAEECRRNREALICPLCRAKWKSNEFPWWVISTEAAAPASSSSSSSSPAPVAQAETSRRPLPDGDATQLNFRVQPIPVAYRELAQPWIQVFGMELVSCLFSRNWNVREMALRRLWHDVSGALLLANGERPGAQGPAPAATAAAGPVGGGAGGEMCGETVVRCCCSVLALVCADPVYKVYVAAL</sequence>
<accession>S4RDF5</accession>
<dbReference type="GeneTree" id="ENSGT00390000006826"/>
<keyword evidence="2 4" id="KW-0863">Zinc-finger</keyword>
<evidence type="ECO:0000256" key="4">
    <source>
        <dbReference type="PROSITE-ProRule" id="PRU00175"/>
    </source>
</evidence>
<evidence type="ECO:0000256" key="3">
    <source>
        <dbReference type="ARBA" id="ARBA00022833"/>
    </source>
</evidence>